<feature type="transmembrane region" description="Helical" evidence="13">
    <location>
        <begin position="192"/>
        <end position="213"/>
    </location>
</feature>
<feature type="transmembrane region" description="Helical" evidence="13">
    <location>
        <begin position="126"/>
        <end position="144"/>
    </location>
</feature>
<dbReference type="EMBL" id="CAICTM010000638">
    <property type="protein sequence ID" value="CAB9514220.1"/>
    <property type="molecule type" value="Genomic_DNA"/>
</dbReference>
<evidence type="ECO:0000256" key="12">
    <source>
        <dbReference type="SAM" id="MobiDB-lite"/>
    </source>
</evidence>
<feature type="transmembrane region" description="Helical" evidence="13">
    <location>
        <begin position="150"/>
        <end position="171"/>
    </location>
</feature>
<protein>
    <recommendedName>
        <fullName evidence="3">Molybdate-anion transporter</fullName>
    </recommendedName>
    <alternativeName>
        <fullName evidence="10">Major facilitator superfamily domain-containing protein 5</fullName>
    </alternativeName>
    <alternativeName>
        <fullName evidence="11">Molybdate transporter 2 homolog</fullName>
    </alternativeName>
</protein>
<evidence type="ECO:0000256" key="11">
    <source>
        <dbReference type="ARBA" id="ARBA00032555"/>
    </source>
</evidence>
<evidence type="ECO:0000256" key="7">
    <source>
        <dbReference type="ARBA" id="ARBA00022989"/>
    </source>
</evidence>
<comment type="caution">
    <text evidence="14">The sequence shown here is derived from an EMBL/GenBank/DDBJ whole genome shotgun (WGS) entry which is preliminary data.</text>
</comment>
<evidence type="ECO:0000256" key="13">
    <source>
        <dbReference type="SAM" id="Phobius"/>
    </source>
</evidence>
<evidence type="ECO:0000256" key="8">
    <source>
        <dbReference type="ARBA" id="ARBA00023065"/>
    </source>
</evidence>
<feature type="transmembrane region" description="Helical" evidence="13">
    <location>
        <begin position="6"/>
        <end position="31"/>
    </location>
</feature>
<evidence type="ECO:0000256" key="6">
    <source>
        <dbReference type="ARBA" id="ARBA00022692"/>
    </source>
</evidence>
<keyword evidence="7 13" id="KW-1133">Transmembrane helix</keyword>
<name>A0A9N8E8Y9_9STRA</name>
<feature type="region of interest" description="Disordered" evidence="12">
    <location>
        <begin position="477"/>
        <end position="509"/>
    </location>
</feature>
<feature type="transmembrane region" description="Helical" evidence="13">
    <location>
        <begin position="96"/>
        <end position="114"/>
    </location>
</feature>
<dbReference type="PANTHER" id="PTHR23516">
    <property type="entry name" value="SAM (S-ADENOSYL METHIONINE) TRANSPORTER"/>
    <property type="match status" value="1"/>
</dbReference>
<feature type="transmembrane region" description="Helical" evidence="13">
    <location>
        <begin position="65"/>
        <end position="84"/>
    </location>
</feature>
<keyword evidence="15" id="KW-1185">Reference proteome</keyword>
<keyword evidence="8" id="KW-0406">Ion transport</keyword>
<evidence type="ECO:0000256" key="9">
    <source>
        <dbReference type="ARBA" id="ARBA00023136"/>
    </source>
</evidence>
<feature type="transmembrane region" description="Helical" evidence="13">
    <location>
        <begin position="335"/>
        <end position="358"/>
    </location>
</feature>
<feature type="transmembrane region" description="Helical" evidence="13">
    <location>
        <begin position="428"/>
        <end position="446"/>
    </location>
</feature>
<dbReference type="PANTHER" id="PTHR23516:SF1">
    <property type="entry name" value="MOLYBDATE-ANION TRANSPORTER"/>
    <property type="match status" value="1"/>
</dbReference>
<evidence type="ECO:0000256" key="10">
    <source>
        <dbReference type="ARBA" id="ARBA00030646"/>
    </source>
</evidence>
<sequence length="509" mass="55651">MSETPFFGLFCIAVVVNVGVTLKSTGLWTVIAAKLGMAPPDAIANSEPSDPEKDKQHLELIKRYLLVYLLATMSDWLQGPYVYALYADYGYEQHEIAILFVAGFGSSMVFGSFVGGMADWGGRRTFVILYAMFYALSCMTKHFQNFWVLMLGRLLGGVATSLLFSVFDAWLIRAHSDRHIKNYLGKSFSWACYGNSIVAIVAGLIANNAASSFPMAKVFDQTNLYYGGYLNPFDISLLALGVCGACAATLWEENYGDDGISAASSNDSGSADDSQAKKGSNGLWYDALYQAFLMAMRNNEILFCGLISSLFEGSMYIFVFMWTPAMTGGDADIKLPFGLIFSTFMVNCMIGSSLFGILMDKGIKVENLGVGIFALASFSMFIVATASNKTMAFIAMNLFEVSVGLYWPTMGTMKGSIVPESKRAAIYNLYRIPLNFIVLFSLLTDLTPTTSFFLNTIMLGTATVLQHLLRNRRVVPQGTAEKDSATEPLVSAKSSEDSTDDLFLKAETA</sequence>
<keyword evidence="4" id="KW-0813">Transport</keyword>
<dbReference type="GO" id="GO:0015098">
    <property type="term" value="F:molybdate ion transmembrane transporter activity"/>
    <property type="evidence" value="ECO:0007669"/>
    <property type="project" value="InterPro"/>
</dbReference>
<evidence type="ECO:0000256" key="3">
    <source>
        <dbReference type="ARBA" id="ARBA00021242"/>
    </source>
</evidence>
<evidence type="ECO:0000313" key="15">
    <source>
        <dbReference type="Proteomes" id="UP001153069"/>
    </source>
</evidence>
<feature type="transmembrane region" description="Helical" evidence="13">
    <location>
        <begin position="390"/>
        <end position="407"/>
    </location>
</feature>
<dbReference type="InterPro" id="IPR036259">
    <property type="entry name" value="MFS_trans_sf"/>
</dbReference>
<organism evidence="14 15">
    <name type="scientific">Seminavis robusta</name>
    <dbReference type="NCBI Taxonomy" id="568900"/>
    <lineage>
        <taxon>Eukaryota</taxon>
        <taxon>Sar</taxon>
        <taxon>Stramenopiles</taxon>
        <taxon>Ochrophyta</taxon>
        <taxon>Bacillariophyta</taxon>
        <taxon>Bacillariophyceae</taxon>
        <taxon>Bacillariophycidae</taxon>
        <taxon>Naviculales</taxon>
        <taxon>Naviculaceae</taxon>
        <taxon>Seminavis</taxon>
    </lineage>
</organism>
<comment type="subcellular location">
    <subcellularLocation>
        <location evidence="2">Cell membrane</location>
        <topology evidence="2">Multi-pass membrane protein</topology>
    </subcellularLocation>
</comment>
<accession>A0A9N8E8Y9</accession>
<proteinExistence type="predicted"/>
<dbReference type="Proteomes" id="UP001153069">
    <property type="component" value="Unassembled WGS sequence"/>
</dbReference>
<reference evidence="14" key="1">
    <citation type="submission" date="2020-06" db="EMBL/GenBank/DDBJ databases">
        <authorList>
            <consortium name="Plant Systems Biology data submission"/>
        </authorList>
    </citation>
    <scope>NUCLEOTIDE SEQUENCE</scope>
    <source>
        <strain evidence="14">D6</strain>
    </source>
</reference>
<evidence type="ECO:0000256" key="1">
    <source>
        <dbReference type="ARBA" id="ARBA00003019"/>
    </source>
</evidence>
<evidence type="ECO:0000313" key="14">
    <source>
        <dbReference type="EMBL" id="CAB9514220.1"/>
    </source>
</evidence>
<dbReference type="GO" id="GO:0006811">
    <property type="term" value="P:monoatomic ion transport"/>
    <property type="evidence" value="ECO:0007669"/>
    <property type="project" value="UniProtKB-KW"/>
</dbReference>
<dbReference type="SUPFAM" id="SSF103473">
    <property type="entry name" value="MFS general substrate transporter"/>
    <property type="match status" value="1"/>
</dbReference>
<feature type="transmembrane region" description="Helical" evidence="13">
    <location>
        <begin position="365"/>
        <end position="384"/>
    </location>
</feature>
<feature type="transmembrane region" description="Helical" evidence="13">
    <location>
        <begin position="301"/>
        <end position="323"/>
    </location>
</feature>
<keyword evidence="9 13" id="KW-0472">Membrane</keyword>
<comment type="function">
    <text evidence="1">Mediates high-affinity intracellular uptake of the rare oligo-element molybdenum.</text>
</comment>
<dbReference type="Pfam" id="PF05631">
    <property type="entry name" value="MFS_5"/>
    <property type="match status" value="1"/>
</dbReference>
<evidence type="ECO:0000256" key="5">
    <source>
        <dbReference type="ARBA" id="ARBA00022475"/>
    </source>
</evidence>
<evidence type="ECO:0000256" key="4">
    <source>
        <dbReference type="ARBA" id="ARBA00022448"/>
    </source>
</evidence>
<feature type="transmembrane region" description="Helical" evidence="13">
    <location>
        <begin position="233"/>
        <end position="251"/>
    </location>
</feature>
<dbReference type="GO" id="GO:0005886">
    <property type="term" value="C:plasma membrane"/>
    <property type="evidence" value="ECO:0007669"/>
    <property type="project" value="UniProtKB-SubCell"/>
</dbReference>
<dbReference type="AlphaFoldDB" id="A0A9N8E8Y9"/>
<evidence type="ECO:0000256" key="2">
    <source>
        <dbReference type="ARBA" id="ARBA00004651"/>
    </source>
</evidence>
<keyword evidence="6 13" id="KW-0812">Transmembrane</keyword>
<dbReference type="InterPro" id="IPR008509">
    <property type="entry name" value="MOT2/MFSD5"/>
</dbReference>
<dbReference type="CDD" id="cd17487">
    <property type="entry name" value="MFS_MFSD5_like"/>
    <property type="match status" value="1"/>
</dbReference>
<dbReference type="OrthoDB" id="263957at2759"/>
<dbReference type="Gene3D" id="1.20.1250.20">
    <property type="entry name" value="MFS general substrate transporter like domains"/>
    <property type="match status" value="1"/>
</dbReference>
<keyword evidence="5" id="KW-1003">Cell membrane</keyword>
<gene>
    <name evidence="14" type="ORF">SEMRO_639_G179800.1</name>
</gene>